<keyword evidence="6" id="KW-1185">Reference proteome</keyword>
<comment type="caution">
    <text evidence="4">The sequence shown here is derived from an EMBL/GenBank/DDBJ whole genome shotgun (WGS) entry which is preliminary data.</text>
</comment>
<dbReference type="EMBL" id="WWVX01000001">
    <property type="protein sequence ID" value="MZL68521.1"/>
    <property type="molecule type" value="Genomic_DNA"/>
</dbReference>
<keyword evidence="1 4" id="KW-0238">DNA-binding</keyword>
<evidence type="ECO:0000313" key="4">
    <source>
        <dbReference type="EMBL" id="SHF84142.1"/>
    </source>
</evidence>
<dbReference type="InterPro" id="IPR001387">
    <property type="entry name" value="Cro/C1-type_HTH"/>
</dbReference>
<sequence>MDEVFDFGLRLKALRRKISLSQQALAQRLGVSKGSVYHYESNTQTPSLEMAVRMAVLFRVSLDYLTGLDDQATIRLDGLSARQEEAVRQVIACFLSP</sequence>
<evidence type="ECO:0000259" key="2">
    <source>
        <dbReference type="PROSITE" id="PS50943"/>
    </source>
</evidence>
<evidence type="ECO:0000313" key="3">
    <source>
        <dbReference type="EMBL" id="MZL68521.1"/>
    </source>
</evidence>
<reference evidence="5" key="2">
    <citation type="submission" date="2016-11" db="EMBL/GenBank/DDBJ databases">
        <authorList>
            <person name="Jaros S."/>
            <person name="Januszkiewicz K."/>
            <person name="Wedrychowicz H."/>
        </authorList>
    </citation>
    <scope>NUCLEOTIDE SEQUENCE [LARGE SCALE GENOMIC DNA]</scope>
    <source>
        <strain evidence="5">DSM 4029</strain>
    </source>
</reference>
<proteinExistence type="predicted"/>
<dbReference type="RefSeq" id="WP_044992456.1">
    <property type="nucleotide sequence ID" value="NZ_FQVY01000001.1"/>
</dbReference>
<dbReference type="GO" id="GO:0003677">
    <property type="term" value="F:DNA binding"/>
    <property type="evidence" value="ECO:0007669"/>
    <property type="project" value="UniProtKB-KW"/>
</dbReference>
<name>A0AAQ1RVE4_9FIRM</name>
<dbReference type="InterPro" id="IPR010982">
    <property type="entry name" value="Lambda_DNA-bd_dom_sf"/>
</dbReference>
<evidence type="ECO:0000313" key="5">
    <source>
        <dbReference type="Proteomes" id="UP000184089"/>
    </source>
</evidence>
<gene>
    <name evidence="3" type="ORF">GT747_01850</name>
    <name evidence="4" type="ORF">SAMN05444424_0881</name>
</gene>
<dbReference type="Proteomes" id="UP000474718">
    <property type="component" value="Unassembled WGS sequence"/>
</dbReference>
<dbReference type="SMART" id="SM00530">
    <property type="entry name" value="HTH_XRE"/>
    <property type="match status" value="1"/>
</dbReference>
<evidence type="ECO:0000313" key="6">
    <source>
        <dbReference type="Proteomes" id="UP000474718"/>
    </source>
</evidence>
<dbReference type="Pfam" id="PF01381">
    <property type="entry name" value="HTH_3"/>
    <property type="match status" value="1"/>
</dbReference>
<reference evidence="4" key="1">
    <citation type="submission" date="2016-11" db="EMBL/GenBank/DDBJ databases">
        <authorList>
            <person name="Varghese N."/>
            <person name="Submissions S."/>
        </authorList>
    </citation>
    <scope>NUCLEOTIDE SEQUENCE</scope>
    <source>
        <strain evidence="4">DSM 4029</strain>
    </source>
</reference>
<accession>A0AAQ1RVE4</accession>
<organism evidence="4 5">
    <name type="scientific">Bittarella massiliensis</name>
    <name type="common">ex Durand et al. 2017</name>
    <dbReference type="NCBI Taxonomy" id="1720313"/>
    <lineage>
        <taxon>Bacteria</taxon>
        <taxon>Bacillati</taxon>
        <taxon>Bacillota</taxon>
        <taxon>Clostridia</taxon>
        <taxon>Eubacteriales</taxon>
        <taxon>Oscillospiraceae</taxon>
        <taxon>Bittarella (ex Durand et al. 2017)</taxon>
    </lineage>
</organism>
<dbReference type="PANTHER" id="PTHR46558">
    <property type="entry name" value="TRACRIPTIONAL REGULATORY PROTEIN-RELATED-RELATED"/>
    <property type="match status" value="1"/>
</dbReference>
<reference evidence="3 6" key="3">
    <citation type="journal article" date="2019" name="Nat. Med.">
        <title>A library of human gut bacterial isolates paired with longitudinal multiomics data enables mechanistic microbiome research.</title>
        <authorList>
            <person name="Poyet M."/>
            <person name="Groussin M."/>
            <person name="Gibbons S.M."/>
            <person name="Avila-Pacheco J."/>
            <person name="Jiang X."/>
            <person name="Kearney S.M."/>
            <person name="Perrotta A.R."/>
            <person name="Berdy B."/>
            <person name="Zhao S."/>
            <person name="Lieberman T.D."/>
            <person name="Swanson P.K."/>
            <person name="Smith M."/>
            <person name="Roesemann S."/>
            <person name="Alexander J.E."/>
            <person name="Rich S.A."/>
            <person name="Livny J."/>
            <person name="Vlamakis H."/>
            <person name="Clish C."/>
            <person name="Bullock K."/>
            <person name="Deik A."/>
            <person name="Scott J."/>
            <person name="Pierce K.A."/>
            <person name="Xavier R.J."/>
            <person name="Alm E.J."/>
        </authorList>
    </citation>
    <scope>NUCLEOTIDE SEQUENCE [LARGE SCALE GENOMIC DNA]</scope>
    <source>
        <strain evidence="3 6">BIOML-A2</strain>
    </source>
</reference>
<dbReference type="PANTHER" id="PTHR46558:SF11">
    <property type="entry name" value="HTH-TYPE TRANSCRIPTIONAL REGULATOR XRE"/>
    <property type="match status" value="1"/>
</dbReference>
<feature type="domain" description="HTH cro/C1-type" evidence="2">
    <location>
        <begin position="11"/>
        <end position="65"/>
    </location>
</feature>
<dbReference type="CDD" id="cd00093">
    <property type="entry name" value="HTH_XRE"/>
    <property type="match status" value="1"/>
</dbReference>
<dbReference type="AlphaFoldDB" id="A0AAQ1RVE4"/>
<evidence type="ECO:0000256" key="1">
    <source>
        <dbReference type="ARBA" id="ARBA00023125"/>
    </source>
</evidence>
<dbReference type="SUPFAM" id="SSF47413">
    <property type="entry name" value="lambda repressor-like DNA-binding domains"/>
    <property type="match status" value="1"/>
</dbReference>
<dbReference type="Proteomes" id="UP000184089">
    <property type="component" value="Unassembled WGS sequence"/>
</dbReference>
<dbReference type="EMBL" id="FQVY01000001">
    <property type="protein sequence ID" value="SHF84142.1"/>
    <property type="molecule type" value="Genomic_DNA"/>
</dbReference>
<dbReference type="PROSITE" id="PS50943">
    <property type="entry name" value="HTH_CROC1"/>
    <property type="match status" value="1"/>
</dbReference>
<dbReference type="Gene3D" id="1.10.260.40">
    <property type="entry name" value="lambda repressor-like DNA-binding domains"/>
    <property type="match status" value="1"/>
</dbReference>
<protein>
    <submittedName>
        <fullName evidence="4">DNA-binding transcriptional regulator, XRE-family HTH domain</fullName>
    </submittedName>
    <submittedName>
        <fullName evidence="3">Helix-turn-helix domain-containing protein</fullName>
    </submittedName>
</protein>